<evidence type="ECO:0000313" key="2">
    <source>
        <dbReference type="EMBL" id="EGC83551.1"/>
    </source>
</evidence>
<feature type="transmembrane region" description="Helical" evidence="1">
    <location>
        <begin position="103"/>
        <end position="121"/>
    </location>
</feature>
<proteinExistence type="predicted"/>
<gene>
    <name evidence="2" type="ORF">HMPREF9246_1405</name>
</gene>
<protein>
    <submittedName>
        <fullName evidence="2">Uncharacterized protein</fullName>
    </submittedName>
</protein>
<feature type="transmembrane region" description="Helical" evidence="1">
    <location>
        <begin position="12"/>
        <end position="31"/>
    </location>
</feature>
<name>F0H245_9FIRM</name>
<keyword evidence="1" id="KW-0472">Membrane</keyword>
<dbReference type="AlphaFoldDB" id="F0H245"/>
<feature type="transmembrane region" description="Helical" evidence="1">
    <location>
        <begin position="37"/>
        <end position="58"/>
    </location>
</feature>
<evidence type="ECO:0000313" key="3">
    <source>
        <dbReference type="Proteomes" id="UP000005277"/>
    </source>
</evidence>
<keyword evidence="1" id="KW-0812">Transmembrane</keyword>
<accession>F0H245</accession>
<keyword evidence="3" id="KW-1185">Reference proteome</keyword>
<dbReference type="RefSeq" id="WP_004817905.1">
    <property type="nucleotide sequence ID" value="NZ_AEXN01000032.1"/>
</dbReference>
<keyword evidence="1" id="KW-1133">Transmembrane helix</keyword>
<dbReference type="Proteomes" id="UP000005277">
    <property type="component" value="Unassembled WGS sequence"/>
</dbReference>
<organism evidence="2 3">
    <name type="scientific">Anaerococcus hydrogenalis ACS-025-V-Sch4</name>
    <dbReference type="NCBI Taxonomy" id="879306"/>
    <lineage>
        <taxon>Bacteria</taxon>
        <taxon>Bacillati</taxon>
        <taxon>Bacillota</taxon>
        <taxon>Tissierellia</taxon>
        <taxon>Tissierellales</taxon>
        <taxon>Peptoniphilaceae</taxon>
        <taxon>Anaerococcus</taxon>
    </lineage>
</organism>
<reference evidence="2 3" key="1">
    <citation type="submission" date="2011-01" db="EMBL/GenBank/DDBJ databases">
        <authorList>
            <person name="Durkin A.S."/>
            <person name="Madupu R."/>
            <person name="Torralba M."/>
            <person name="Gillis M."/>
            <person name="Methe B."/>
            <person name="Sutton G."/>
            <person name="Nelson K.E."/>
        </authorList>
    </citation>
    <scope>NUCLEOTIDE SEQUENCE [LARGE SCALE GENOMIC DNA]</scope>
    <source>
        <strain evidence="2 3">ACS-025-V-Sch4</strain>
    </source>
</reference>
<dbReference type="OrthoDB" id="1692999at2"/>
<dbReference type="EMBL" id="AEXN01000032">
    <property type="protein sequence ID" value="EGC83551.1"/>
    <property type="molecule type" value="Genomic_DNA"/>
</dbReference>
<evidence type="ECO:0000256" key="1">
    <source>
        <dbReference type="SAM" id="Phobius"/>
    </source>
</evidence>
<sequence length="134" mass="15856">MIKKLIKIFRPNIFRVFILLILFLTMGAYFFKTNMSGGLLLVGDLIFIFVTLLFSDHFDLYKSNKYKNQFLLAVFFTIIIIMVLSMVLVYLNMDVNDFKGFKSISFNLYMLTGAYILSLFYKEIRYFLDKKAKK</sequence>
<feature type="transmembrane region" description="Helical" evidence="1">
    <location>
        <begin position="70"/>
        <end position="91"/>
    </location>
</feature>
<comment type="caution">
    <text evidence="2">The sequence shown here is derived from an EMBL/GenBank/DDBJ whole genome shotgun (WGS) entry which is preliminary data.</text>
</comment>